<reference evidence="4" key="2">
    <citation type="journal article" date="2021" name="PeerJ">
        <title>Extensive microbial diversity within the chicken gut microbiome revealed by metagenomics and culture.</title>
        <authorList>
            <person name="Gilroy R."/>
            <person name="Ravi A."/>
            <person name="Getino M."/>
            <person name="Pursley I."/>
            <person name="Horton D.L."/>
            <person name="Alikhan N.F."/>
            <person name="Baker D."/>
            <person name="Gharbi K."/>
            <person name="Hall N."/>
            <person name="Watson M."/>
            <person name="Adriaenssens E.M."/>
            <person name="Foster-Nyarko E."/>
            <person name="Jarju S."/>
            <person name="Secka A."/>
            <person name="Antonio M."/>
            <person name="Oren A."/>
            <person name="Chaudhuri R.R."/>
            <person name="La Ragione R."/>
            <person name="Hildebrand F."/>
            <person name="Pallen M.J."/>
        </authorList>
    </citation>
    <scope>NUCLEOTIDE SEQUENCE</scope>
    <source>
        <strain evidence="4">E3-2379</strain>
    </source>
</reference>
<evidence type="ECO:0000256" key="2">
    <source>
        <dbReference type="SAM" id="Phobius"/>
    </source>
</evidence>
<keyword evidence="2" id="KW-1133">Transmembrane helix</keyword>
<dbReference type="Proteomes" id="UP000823618">
    <property type="component" value="Unassembled WGS sequence"/>
</dbReference>
<evidence type="ECO:0000313" key="4">
    <source>
        <dbReference type="EMBL" id="MBO8463064.1"/>
    </source>
</evidence>
<feature type="compositionally biased region" description="Low complexity" evidence="1">
    <location>
        <begin position="292"/>
        <end position="315"/>
    </location>
</feature>
<feature type="compositionally biased region" description="Polar residues" evidence="1">
    <location>
        <begin position="457"/>
        <end position="473"/>
    </location>
</feature>
<comment type="caution">
    <text evidence="4">The sequence shown here is derived from an EMBL/GenBank/DDBJ whole genome shotgun (WGS) entry which is preliminary data.</text>
</comment>
<sequence length="482" mass="53053">MNKKQIEASIKRSIALETPDLFEEIASTPIQKLPEEDYILKDHRQKRHGISKLQALYTACTSVALVLFICFGFVHNYYSVDSIIAIDVNPSIEIRLNKSYRVLSVRANNADGEKLIQNKRFKNKNCDIVIADLTNSLSSEGYINQDKNSILVSVSNSNDIKADEVKSRVVTDIKTSLNKKEIEPVIYKQSISNSTTKKLEGLAKKYHISFGKMKLISSLIEKDPTLTIEELAPLTIEEIPEYVEKRQIKMVDVIECEETSPVVAQKQVKPSKEETTSSKEQTTSSHVTHQDTSTLTNVTTSTGTSVTTETTDNVSLSSEATMTEELTDTASSTVNSGAESTTELQLDNTSSTETNNSEDMVDTTDTPNSKPSHKPNHRPNKNQKPNKGDKNHSTTQNGSNSSTEINDIGNSGSYEESTETSSSSTNSSWEQEEEEDDLNNSGIIDTPDDITEIELDSSSSQILPETSNTSSIHAVSGGAYSK</sequence>
<feature type="compositionally biased region" description="Basic residues" evidence="1">
    <location>
        <begin position="371"/>
        <end position="381"/>
    </location>
</feature>
<feature type="compositionally biased region" description="Polar residues" evidence="1">
    <location>
        <begin position="393"/>
        <end position="410"/>
    </location>
</feature>
<feature type="compositionally biased region" description="Low complexity" evidence="1">
    <location>
        <begin position="411"/>
        <end position="429"/>
    </location>
</feature>
<accession>A0A9D9HZ15</accession>
<feature type="compositionally biased region" description="Polar residues" evidence="1">
    <location>
        <begin position="328"/>
        <end position="370"/>
    </location>
</feature>
<proteinExistence type="predicted"/>
<feature type="domain" description="Anti-sigma factor RsgI-like middle" evidence="3">
    <location>
        <begin position="82"/>
        <end position="216"/>
    </location>
</feature>
<gene>
    <name evidence="4" type="ORF">IAC13_03950</name>
</gene>
<protein>
    <recommendedName>
        <fullName evidence="3">Anti-sigma factor RsgI-like middle domain-containing protein</fullName>
    </recommendedName>
</protein>
<feature type="region of interest" description="Disordered" evidence="1">
    <location>
        <begin position="261"/>
        <end position="482"/>
    </location>
</feature>
<dbReference type="Pfam" id="PF23750">
    <property type="entry name" value="RsgI_M"/>
    <property type="match status" value="1"/>
</dbReference>
<evidence type="ECO:0000259" key="3">
    <source>
        <dbReference type="Pfam" id="PF23750"/>
    </source>
</evidence>
<name>A0A9D9HZ15_9FIRM</name>
<feature type="transmembrane region" description="Helical" evidence="2">
    <location>
        <begin position="55"/>
        <end position="78"/>
    </location>
</feature>
<organism evidence="4 5">
    <name type="scientific">Candidatus Scybalomonas excrementavium</name>
    <dbReference type="NCBI Taxonomy" id="2840943"/>
    <lineage>
        <taxon>Bacteria</taxon>
        <taxon>Bacillati</taxon>
        <taxon>Bacillota</taxon>
        <taxon>Clostridia</taxon>
        <taxon>Lachnospirales</taxon>
        <taxon>Lachnospiraceae</taxon>
        <taxon>Lachnospiraceae incertae sedis</taxon>
        <taxon>Candidatus Scybalomonas</taxon>
    </lineage>
</organism>
<reference evidence="4" key="1">
    <citation type="submission" date="2020-10" db="EMBL/GenBank/DDBJ databases">
        <authorList>
            <person name="Gilroy R."/>
        </authorList>
    </citation>
    <scope>NUCLEOTIDE SEQUENCE</scope>
    <source>
        <strain evidence="4">E3-2379</strain>
    </source>
</reference>
<evidence type="ECO:0000313" key="5">
    <source>
        <dbReference type="Proteomes" id="UP000823618"/>
    </source>
</evidence>
<evidence type="ECO:0000256" key="1">
    <source>
        <dbReference type="SAM" id="MobiDB-lite"/>
    </source>
</evidence>
<dbReference type="InterPro" id="IPR055431">
    <property type="entry name" value="RsgI_M"/>
</dbReference>
<dbReference type="AlphaFoldDB" id="A0A9D9HZ15"/>
<feature type="compositionally biased region" description="Acidic residues" evidence="1">
    <location>
        <begin position="446"/>
        <end position="455"/>
    </location>
</feature>
<dbReference type="EMBL" id="JADIML010000111">
    <property type="protein sequence ID" value="MBO8463064.1"/>
    <property type="molecule type" value="Genomic_DNA"/>
</dbReference>
<keyword evidence="2" id="KW-0812">Transmembrane</keyword>
<keyword evidence="2" id="KW-0472">Membrane</keyword>